<dbReference type="GO" id="GO:0016209">
    <property type="term" value="F:antioxidant activity"/>
    <property type="evidence" value="ECO:0007669"/>
    <property type="project" value="InterPro"/>
</dbReference>
<dbReference type="STRING" id="694427.Palpr_0349"/>
<keyword evidence="4" id="KW-0676">Redox-active center</keyword>
<dbReference type="KEGG" id="ppn:Palpr_0349"/>
<proteinExistence type="predicted"/>
<evidence type="ECO:0000256" key="5">
    <source>
        <dbReference type="SAM" id="Coils"/>
    </source>
</evidence>
<feature type="chain" id="PRO_5005673637" evidence="6">
    <location>
        <begin position="20"/>
        <end position="385"/>
    </location>
</feature>
<evidence type="ECO:0000256" key="2">
    <source>
        <dbReference type="ARBA" id="ARBA00022748"/>
    </source>
</evidence>
<evidence type="ECO:0000256" key="4">
    <source>
        <dbReference type="ARBA" id="ARBA00023284"/>
    </source>
</evidence>
<dbReference type="Proteomes" id="UP000008718">
    <property type="component" value="Chromosome"/>
</dbReference>
<keyword evidence="9" id="KW-1185">Reference proteome</keyword>
<dbReference type="InterPro" id="IPR000866">
    <property type="entry name" value="AhpC/TSA"/>
</dbReference>
<dbReference type="PROSITE" id="PS51352">
    <property type="entry name" value="THIOREDOXIN_2"/>
    <property type="match status" value="1"/>
</dbReference>
<dbReference type="SUPFAM" id="SSF52833">
    <property type="entry name" value="Thioredoxin-like"/>
    <property type="match status" value="1"/>
</dbReference>
<comment type="subcellular location">
    <subcellularLocation>
        <location evidence="1">Cell envelope</location>
    </subcellularLocation>
</comment>
<keyword evidence="3" id="KW-1015">Disulfide bond</keyword>
<dbReference type="GO" id="GO:0016491">
    <property type="term" value="F:oxidoreductase activity"/>
    <property type="evidence" value="ECO:0007669"/>
    <property type="project" value="InterPro"/>
</dbReference>
<dbReference type="eggNOG" id="COG0526">
    <property type="taxonomic scope" value="Bacteria"/>
</dbReference>
<dbReference type="PANTHER" id="PTHR42852">
    <property type="entry name" value="THIOL:DISULFIDE INTERCHANGE PROTEIN DSBE"/>
    <property type="match status" value="1"/>
</dbReference>
<dbReference type="OrthoDB" id="979391at2"/>
<dbReference type="Pfam" id="PF00578">
    <property type="entry name" value="AhpC-TSA"/>
    <property type="match status" value="1"/>
</dbReference>
<dbReference type="Gene3D" id="3.40.30.10">
    <property type="entry name" value="Glutaredoxin"/>
    <property type="match status" value="1"/>
</dbReference>
<feature type="coiled-coil region" evidence="5">
    <location>
        <begin position="200"/>
        <end position="229"/>
    </location>
</feature>
<dbReference type="AlphaFoldDB" id="E4T1B6"/>
<evidence type="ECO:0000256" key="6">
    <source>
        <dbReference type="SAM" id="SignalP"/>
    </source>
</evidence>
<feature type="signal peptide" evidence="6">
    <location>
        <begin position="1"/>
        <end position="19"/>
    </location>
</feature>
<dbReference type="PANTHER" id="PTHR42852:SF6">
    <property type="entry name" value="THIOL:DISULFIDE INTERCHANGE PROTEIN DSBE"/>
    <property type="match status" value="1"/>
</dbReference>
<dbReference type="EMBL" id="CP002345">
    <property type="protein sequence ID" value="ADQ78510.1"/>
    <property type="molecule type" value="Genomic_DNA"/>
</dbReference>
<dbReference type="CDD" id="cd02966">
    <property type="entry name" value="TlpA_like_family"/>
    <property type="match status" value="1"/>
</dbReference>
<keyword evidence="6" id="KW-0732">Signal</keyword>
<keyword evidence="5" id="KW-0175">Coiled coil</keyword>
<reference evidence="8 9" key="2">
    <citation type="journal article" date="2011" name="Stand. Genomic Sci.">
        <title>Complete genome sequence of Paludibacter propionicigenes type strain (WB4).</title>
        <authorList>
            <person name="Gronow S."/>
            <person name="Munk C."/>
            <person name="Lapidus A."/>
            <person name="Nolan M."/>
            <person name="Lucas S."/>
            <person name="Hammon N."/>
            <person name="Deshpande S."/>
            <person name="Cheng J.F."/>
            <person name="Tapia R."/>
            <person name="Han C."/>
            <person name="Goodwin L."/>
            <person name="Pitluck S."/>
            <person name="Liolios K."/>
            <person name="Ivanova N."/>
            <person name="Mavromatis K."/>
            <person name="Mikhailova N."/>
            <person name="Pati A."/>
            <person name="Chen A."/>
            <person name="Palaniappan K."/>
            <person name="Land M."/>
            <person name="Hauser L."/>
            <person name="Chang Y.J."/>
            <person name="Jeffries C.D."/>
            <person name="Brambilla E."/>
            <person name="Rohde M."/>
            <person name="Goker M."/>
            <person name="Detter J.C."/>
            <person name="Woyke T."/>
            <person name="Bristow J."/>
            <person name="Eisen J.A."/>
            <person name="Markowitz V."/>
            <person name="Hugenholtz P."/>
            <person name="Kyrpides N.C."/>
            <person name="Klenk H.P."/>
        </authorList>
    </citation>
    <scope>NUCLEOTIDE SEQUENCE [LARGE SCALE GENOMIC DNA]</scope>
    <source>
        <strain evidence="9">DSM 17365 / JCM 13257 / WB4</strain>
    </source>
</reference>
<dbReference type="GO" id="GO:0017004">
    <property type="term" value="P:cytochrome complex assembly"/>
    <property type="evidence" value="ECO:0007669"/>
    <property type="project" value="UniProtKB-KW"/>
</dbReference>
<dbReference type="InterPro" id="IPR013766">
    <property type="entry name" value="Thioredoxin_domain"/>
</dbReference>
<evidence type="ECO:0000313" key="9">
    <source>
        <dbReference type="Proteomes" id="UP000008718"/>
    </source>
</evidence>
<gene>
    <name evidence="8" type="ordered locus">Palpr_0349</name>
</gene>
<evidence type="ECO:0000259" key="7">
    <source>
        <dbReference type="PROSITE" id="PS51352"/>
    </source>
</evidence>
<feature type="domain" description="Thioredoxin" evidence="7">
    <location>
        <begin position="249"/>
        <end position="381"/>
    </location>
</feature>
<evidence type="ECO:0000256" key="3">
    <source>
        <dbReference type="ARBA" id="ARBA00023157"/>
    </source>
</evidence>
<name>E4T1B6_PALPW</name>
<evidence type="ECO:0000313" key="8">
    <source>
        <dbReference type="EMBL" id="ADQ78510.1"/>
    </source>
</evidence>
<protein>
    <submittedName>
        <fullName evidence="8">Alkyl hydroperoxide reductase/ Thiol specific antioxidant/ Mal allergen</fullName>
    </submittedName>
</protein>
<dbReference type="HOGENOM" id="CLU_041249_0_0_10"/>
<dbReference type="RefSeq" id="WP_013443879.1">
    <property type="nucleotide sequence ID" value="NC_014734.1"/>
</dbReference>
<sequence>MKRIIISLLSVFLSFSAFAQGGKEFVIKGTLKNVADSTVILLMKEEGAFGLQASSDTVRNGKFMFKWKVENGKEKYSLFRGPNESEFPTMSLDIWVKPGSVIEVTGNNKWIYTWDVKSDIPEQIERSRFIKINKTDWDKYQYVDVEKNTIAKGNLETSRKKALTDSLNKLTKTIINRIVIKEIELLKQKPIKTIAGMEVLNRAVTEMKNKNNKSKLLELKQIYRQLTKQQKESVEGYSIYTLLYPPKTVKAGDMMVDGDLFDLDGNKHNLAEYRGRYILLDFWNSGCGACIMKFPDLAEIYEKQKDKLNIVGINMNTVAAWKIGNQFAKITWTNLNDRKESAGLATKYKLKATPHYVFISPEGKILFTTSYWEELVKNMAEYIKD</sequence>
<dbReference type="GO" id="GO:0030313">
    <property type="term" value="C:cell envelope"/>
    <property type="evidence" value="ECO:0007669"/>
    <property type="project" value="UniProtKB-SubCell"/>
</dbReference>
<reference key="1">
    <citation type="submission" date="2010-11" db="EMBL/GenBank/DDBJ databases">
        <title>The complete genome of Paludibacter propionicigenes DSM 17365.</title>
        <authorList>
            <consortium name="US DOE Joint Genome Institute (JGI-PGF)"/>
            <person name="Lucas S."/>
            <person name="Copeland A."/>
            <person name="Lapidus A."/>
            <person name="Bruce D."/>
            <person name="Goodwin L."/>
            <person name="Pitluck S."/>
            <person name="Kyrpides N."/>
            <person name="Mavromatis K."/>
            <person name="Ivanova N."/>
            <person name="Munk A.C."/>
            <person name="Brettin T."/>
            <person name="Detter J.C."/>
            <person name="Han C."/>
            <person name="Tapia R."/>
            <person name="Land M."/>
            <person name="Hauser L."/>
            <person name="Markowitz V."/>
            <person name="Cheng J.-F."/>
            <person name="Hugenholtz P."/>
            <person name="Woyke T."/>
            <person name="Wu D."/>
            <person name="Gronow S."/>
            <person name="Wellnitz S."/>
            <person name="Brambilla E."/>
            <person name="Klenk H.-P."/>
            <person name="Eisen J.A."/>
        </authorList>
    </citation>
    <scope>NUCLEOTIDE SEQUENCE</scope>
    <source>
        <strain>WB4</strain>
    </source>
</reference>
<evidence type="ECO:0000256" key="1">
    <source>
        <dbReference type="ARBA" id="ARBA00004196"/>
    </source>
</evidence>
<keyword evidence="2" id="KW-0201">Cytochrome c-type biogenesis</keyword>
<dbReference type="InterPro" id="IPR036249">
    <property type="entry name" value="Thioredoxin-like_sf"/>
</dbReference>
<dbReference type="InterPro" id="IPR050553">
    <property type="entry name" value="Thioredoxin_ResA/DsbE_sf"/>
</dbReference>
<accession>E4T1B6</accession>
<organism evidence="8 9">
    <name type="scientific">Paludibacter propionicigenes (strain DSM 17365 / JCM 13257 / WB4)</name>
    <dbReference type="NCBI Taxonomy" id="694427"/>
    <lineage>
        <taxon>Bacteria</taxon>
        <taxon>Pseudomonadati</taxon>
        <taxon>Bacteroidota</taxon>
        <taxon>Bacteroidia</taxon>
        <taxon>Bacteroidales</taxon>
        <taxon>Paludibacteraceae</taxon>
        <taxon>Paludibacter</taxon>
    </lineage>
</organism>